<feature type="region of interest" description="Disordered" evidence="6">
    <location>
        <begin position="1"/>
        <end position="54"/>
    </location>
</feature>
<evidence type="ECO:0000256" key="1">
    <source>
        <dbReference type="ARBA" id="ARBA00004141"/>
    </source>
</evidence>
<feature type="compositionally biased region" description="Basic and acidic residues" evidence="6">
    <location>
        <begin position="450"/>
        <end position="460"/>
    </location>
</feature>
<feature type="compositionally biased region" description="Polar residues" evidence="6">
    <location>
        <begin position="29"/>
        <end position="42"/>
    </location>
</feature>
<dbReference type="InterPro" id="IPR004254">
    <property type="entry name" value="AdipoR/HlyIII-related"/>
</dbReference>
<keyword evidence="2 7" id="KW-0812">Transmembrane</keyword>
<dbReference type="GO" id="GO:0009725">
    <property type="term" value="P:response to hormone"/>
    <property type="evidence" value="ECO:0007669"/>
    <property type="project" value="TreeGrafter"/>
</dbReference>
<feature type="transmembrane region" description="Helical" evidence="7">
    <location>
        <begin position="217"/>
        <end position="238"/>
    </location>
</feature>
<dbReference type="GO" id="GO:0016020">
    <property type="term" value="C:membrane"/>
    <property type="evidence" value="ECO:0007669"/>
    <property type="project" value="UniProtKB-SubCell"/>
</dbReference>
<reference evidence="8" key="1">
    <citation type="submission" date="2020-06" db="EMBL/GenBank/DDBJ databases">
        <authorList>
            <person name="Li T."/>
            <person name="Hu X."/>
            <person name="Zhang T."/>
            <person name="Song X."/>
            <person name="Zhang H."/>
            <person name="Dai N."/>
            <person name="Sheng W."/>
            <person name="Hou X."/>
            <person name="Wei L."/>
        </authorList>
    </citation>
    <scope>NUCLEOTIDE SEQUENCE</scope>
    <source>
        <strain evidence="8">KEN8</strain>
        <tissue evidence="8">Leaf</tissue>
    </source>
</reference>
<keyword evidence="5" id="KW-0862">Zinc</keyword>
<dbReference type="EMBL" id="JACGWM010000012">
    <property type="protein sequence ID" value="KAL0337491.1"/>
    <property type="molecule type" value="Genomic_DNA"/>
</dbReference>
<evidence type="ECO:0000256" key="7">
    <source>
        <dbReference type="SAM" id="Phobius"/>
    </source>
</evidence>
<comment type="subcellular location">
    <subcellularLocation>
        <location evidence="1">Membrane</location>
        <topology evidence="1">Multi-pass membrane protein</topology>
    </subcellularLocation>
</comment>
<evidence type="ECO:0000256" key="6">
    <source>
        <dbReference type="SAM" id="MobiDB-lite"/>
    </source>
</evidence>
<name>A0AAW2N4P9_9LAMI</name>
<dbReference type="GO" id="GO:0038023">
    <property type="term" value="F:signaling receptor activity"/>
    <property type="evidence" value="ECO:0007669"/>
    <property type="project" value="TreeGrafter"/>
</dbReference>
<sequence length="687" mass="77793">MRSKKNSMIRNSEGSVWKRKKIVMDQDKSCSGTAPDQTNSTQKKIEGRNGSGGRSCSSYPLLSFHQLPDYMKDNEYILDYYRAHWPLKEALFSLFTWHNETLNVWTHLVGFLLFLGLTVANVVEVSQVVDFITMITGQLPSSAEAYISKNFSLGPTQLLDLKQEPNLKMDITSPELPTIHWPFYVFLCGSMFCLLSSTICHLFSCHSRSLNLHLLHMDYVGITVMIITSFFPPIYYVFQCTPHWQVVYLTGITVMGICTIITLLSPALSSGKYRSFRALLFVSMGLFGLIPAVHALVLNWDDPHRNMTLAYEGIMAMSYLIGTVFYLTRIPERWRPGWFDLTGHSHQIFHVFVVMGALAHYGAAQIFVTGKQIFDLCIEHERDREVYVYLEGEIGGEVENNEDAIELNENNGDSGDNGEESEEAQGGDEEGSEEDLSDNFKGFSDSDNFDSDKASDDENGPKYPSFNSIDTYNLQFQLGNQQTFQIREYHSIHKCGVNFHVKNCKSTWLGEKYEDLFRTDLRRAVKGFRQDAIKDMRVHVSRNQVYRAKWKALEKIEGSSEEQYGRLRDYAKELRRSNPGSTVILNSDLDDFTGVSKFGKFYVCFNGLKQGFLSSCRPIVGVDGCHLKGPHGGVLLTAVGIDPNNACYPITFAVVSIENRDAWEAAHKSLCSLGKSLRQYQQLKAKT</sequence>
<reference evidence="8" key="2">
    <citation type="journal article" date="2024" name="Plant">
        <title>Genomic evolution and insights into agronomic trait innovations of Sesamum species.</title>
        <authorList>
            <person name="Miao H."/>
            <person name="Wang L."/>
            <person name="Qu L."/>
            <person name="Liu H."/>
            <person name="Sun Y."/>
            <person name="Le M."/>
            <person name="Wang Q."/>
            <person name="Wei S."/>
            <person name="Zheng Y."/>
            <person name="Lin W."/>
            <person name="Duan Y."/>
            <person name="Cao H."/>
            <person name="Xiong S."/>
            <person name="Wang X."/>
            <person name="Wei L."/>
            <person name="Li C."/>
            <person name="Ma Q."/>
            <person name="Ju M."/>
            <person name="Zhao R."/>
            <person name="Li G."/>
            <person name="Mu C."/>
            <person name="Tian Q."/>
            <person name="Mei H."/>
            <person name="Zhang T."/>
            <person name="Gao T."/>
            <person name="Zhang H."/>
        </authorList>
    </citation>
    <scope>NUCLEOTIDE SEQUENCE</scope>
    <source>
        <strain evidence="8">KEN8</strain>
    </source>
</reference>
<protein>
    <submittedName>
        <fullName evidence="8">Heptahelical transmembrane protein 1</fullName>
    </submittedName>
</protein>
<feature type="transmembrane region" description="Helical" evidence="7">
    <location>
        <begin position="309"/>
        <end position="327"/>
    </location>
</feature>
<evidence type="ECO:0000256" key="4">
    <source>
        <dbReference type="ARBA" id="ARBA00023136"/>
    </source>
</evidence>
<feature type="region of interest" description="Disordered" evidence="6">
    <location>
        <begin position="399"/>
        <end position="466"/>
    </location>
</feature>
<keyword evidence="4 7" id="KW-0472">Membrane</keyword>
<dbReference type="PANTHER" id="PTHR20855:SF115">
    <property type="entry name" value="HEPTAHELICAL TRANSMEMBRANE PROTEIN 1"/>
    <property type="match status" value="1"/>
</dbReference>
<dbReference type="PANTHER" id="PTHR20855">
    <property type="entry name" value="ADIPOR/PROGESTIN RECEPTOR-RELATED"/>
    <property type="match status" value="1"/>
</dbReference>
<dbReference type="AlphaFoldDB" id="A0AAW2N4P9"/>
<feature type="transmembrane region" description="Helical" evidence="7">
    <location>
        <begin position="348"/>
        <end position="368"/>
    </location>
</feature>
<feature type="transmembrane region" description="Helical" evidence="7">
    <location>
        <begin position="102"/>
        <end position="123"/>
    </location>
</feature>
<keyword evidence="3 7" id="KW-1133">Transmembrane helix</keyword>
<evidence type="ECO:0000256" key="2">
    <source>
        <dbReference type="ARBA" id="ARBA00022692"/>
    </source>
</evidence>
<comment type="caution">
    <text evidence="8">The sequence shown here is derived from an EMBL/GenBank/DDBJ whole genome shotgun (WGS) entry which is preliminary data.</text>
</comment>
<gene>
    <name evidence="8" type="ORF">Scaly_2024200</name>
</gene>
<feature type="binding site" evidence="5">
    <location>
        <position position="201"/>
    </location>
    <ligand>
        <name>Zn(2+)</name>
        <dbReference type="ChEBI" id="CHEBI:29105"/>
    </ligand>
</feature>
<dbReference type="GO" id="GO:0009744">
    <property type="term" value="P:response to sucrose"/>
    <property type="evidence" value="ECO:0007669"/>
    <property type="project" value="UniProtKB-ARBA"/>
</dbReference>
<dbReference type="Pfam" id="PF03006">
    <property type="entry name" value="HlyIII"/>
    <property type="match status" value="1"/>
</dbReference>
<feature type="transmembrane region" description="Helical" evidence="7">
    <location>
        <begin position="276"/>
        <end position="297"/>
    </location>
</feature>
<feature type="binding site" evidence="5">
    <location>
        <position position="346"/>
    </location>
    <ligand>
        <name>Zn(2+)</name>
        <dbReference type="ChEBI" id="CHEBI:29105"/>
    </ligand>
</feature>
<proteinExistence type="predicted"/>
<evidence type="ECO:0000313" key="8">
    <source>
        <dbReference type="EMBL" id="KAL0337491.1"/>
    </source>
</evidence>
<accession>A0AAW2N4P9</accession>
<organism evidence="8">
    <name type="scientific">Sesamum calycinum</name>
    <dbReference type="NCBI Taxonomy" id="2727403"/>
    <lineage>
        <taxon>Eukaryota</taxon>
        <taxon>Viridiplantae</taxon>
        <taxon>Streptophyta</taxon>
        <taxon>Embryophyta</taxon>
        <taxon>Tracheophyta</taxon>
        <taxon>Spermatophyta</taxon>
        <taxon>Magnoliopsida</taxon>
        <taxon>eudicotyledons</taxon>
        <taxon>Gunneridae</taxon>
        <taxon>Pentapetalae</taxon>
        <taxon>asterids</taxon>
        <taxon>lamiids</taxon>
        <taxon>Lamiales</taxon>
        <taxon>Pedaliaceae</taxon>
        <taxon>Sesamum</taxon>
    </lineage>
</organism>
<feature type="transmembrane region" description="Helical" evidence="7">
    <location>
        <begin position="244"/>
        <end position="264"/>
    </location>
</feature>
<feature type="transmembrane region" description="Helical" evidence="7">
    <location>
        <begin position="183"/>
        <end position="205"/>
    </location>
</feature>
<dbReference type="GO" id="GO:0046872">
    <property type="term" value="F:metal ion binding"/>
    <property type="evidence" value="ECO:0007669"/>
    <property type="project" value="UniProtKB-KW"/>
</dbReference>
<feature type="binding site" evidence="5">
    <location>
        <position position="350"/>
    </location>
    <ligand>
        <name>Zn(2+)</name>
        <dbReference type="ChEBI" id="CHEBI:29105"/>
    </ligand>
</feature>
<evidence type="ECO:0000256" key="5">
    <source>
        <dbReference type="PIRSR" id="PIRSR604254-1"/>
    </source>
</evidence>
<evidence type="ECO:0000256" key="3">
    <source>
        <dbReference type="ARBA" id="ARBA00022989"/>
    </source>
</evidence>
<keyword evidence="5" id="KW-0479">Metal-binding</keyword>
<feature type="compositionally biased region" description="Acidic residues" evidence="6">
    <location>
        <begin position="416"/>
        <end position="437"/>
    </location>
</feature>